<reference evidence="5 6" key="1">
    <citation type="submission" date="2021-03" db="EMBL/GenBank/DDBJ databases">
        <title>Assistant Professor.</title>
        <authorList>
            <person name="Huq M.A."/>
        </authorList>
    </citation>
    <scope>NUCLEOTIDE SEQUENCE [LARGE SCALE GENOMIC DNA]</scope>
    <source>
        <strain evidence="5 6">MAH-29</strain>
    </source>
</reference>
<comment type="caution">
    <text evidence="5">The sequence shown here is derived from an EMBL/GenBank/DDBJ whole genome shotgun (WGS) entry which is preliminary data.</text>
</comment>
<dbReference type="InterPro" id="IPR007110">
    <property type="entry name" value="Ig-like_dom"/>
</dbReference>
<proteinExistence type="predicted"/>
<dbReference type="PROSITE" id="PS51125">
    <property type="entry name" value="NHL"/>
    <property type="match status" value="1"/>
</dbReference>
<dbReference type="Gene3D" id="2.60.40.1080">
    <property type="match status" value="2"/>
</dbReference>
<dbReference type="InterPro" id="IPR050952">
    <property type="entry name" value="TRIM-NHL_E3_ligases"/>
</dbReference>
<dbReference type="NCBIfam" id="TIGR04131">
    <property type="entry name" value="Bac_Flav_CTERM"/>
    <property type="match status" value="1"/>
</dbReference>
<dbReference type="InterPro" id="IPR035986">
    <property type="entry name" value="PKD_dom_sf"/>
</dbReference>
<accession>A0ABS3YWD3</accession>
<dbReference type="Gene3D" id="2.120.10.30">
    <property type="entry name" value="TolB, C-terminal domain"/>
    <property type="match status" value="2"/>
</dbReference>
<protein>
    <submittedName>
        <fullName evidence="5">Gliding motility-associated C-terminal domain-containing protein</fullName>
    </submittedName>
</protein>
<organism evidence="5 6">
    <name type="scientific">Niastella soli</name>
    <dbReference type="NCBI Taxonomy" id="2821487"/>
    <lineage>
        <taxon>Bacteria</taxon>
        <taxon>Pseudomonadati</taxon>
        <taxon>Bacteroidota</taxon>
        <taxon>Chitinophagia</taxon>
        <taxon>Chitinophagales</taxon>
        <taxon>Chitinophagaceae</taxon>
        <taxon>Niastella</taxon>
    </lineage>
</organism>
<evidence type="ECO:0000256" key="2">
    <source>
        <dbReference type="PROSITE-ProRule" id="PRU00504"/>
    </source>
</evidence>
<dbReference type="SUPFAM" id="SSF49373">
    <property type="entry name" value="Invasin/intimin cell-adhesion fragments"/>
    <property type="match status" value="2"/>
</dbReference>
<feature type="domain" description="Ig-like" evidence="4">
    <location>
        <begin position="618"/>
        <end position="696"/>
    </location>
</feature>
<evidence type="ECO:0000256" key="1">
    <source>
        <dbReference type="ARBA" id="ARBA00022737"/>
    </source>
</evidence>
<dbReference type="PROSITE" id="PS50835">
    <property type="entry name" value="IG_LIKE"/>
    <property type="match status" value="1"/>
</dbReference>
<evidence type="ECO:0000313" key="6">
    <source>
        <dbReference type="Proteomes" id="UP000677244"/>
    </source>
</evidence>
<dbReference type="RefSeq" id="WP_209140100.1">
    <property type="nucleotide sequence ID" value="NZ_JAGHKO010000004.1"/>
</dbReference>
<name>A0ABS3YWD3_9BACT</name>
<dbReference type="Proteomes" id="UP000677244">
    <property type="component" value="Unassembled WGS sequence"/>
</dbReference>
<dbReference type="Pfam" id="PF13585">
    <property type="entry name" value="CHU_C"/>
    <property type="match status" value="1"/>
</dbReference>
<dbReference type="InterPro" id="IPR013783">
    <property type="entry name" value="Ig-like_fold"/>
</dbReference>
<dbReference type="Gene3D" id="2.60.40.10">
    <property type="entry name" value="Immunoglobulins"/>
    <property type="match status" value="1"/>
</dbReference>
<dbReference type="InterPro" id="IPR011042">
    <property type="entry name" value="6-blade_b-propeller_TolB-like"/>
</dbReference>
<feature type="repeat" description="NHL" evidence="2">
    <location>
        <begin position="79"/>
        <end position="118"/>
    </location>
</feature>
<dbReference type="InterPro" id="IPR001258">
    <property type="entry name" value="NHL_repeat"/>
</dbReference>
<keyword evidence="6" id="KW-1185">Reference proteome</keyword>
<dbReference type="SUPFAM" id="SSF63829">
    <property type="entry name" value="Calcium-dependent phosphotriesterase"/>
    <property type="match status" value="1"/>
</dbReference>
<sequence>MKITVHALVIAVSLILYDHAAKAQTITTGAGGPCTNFPLTLMDDASKIYKIEWFKNYSSIEQTTYREWVNPVVVAGTEGSYGSSATQLGFPKRIFVTSTGSVYVTDRSAGRVQRWDPPYTSGVTVATGLDWPEDIQIDLLGNILVSEHWGKRITQWPAGITVANISGGAEGLGMGPGGIIYVVNYWGQRVEAYPPFFNTGTPATVKAGVTNSSGNANNQLNFPGDIYVDAGGNMYVIDVDNDRIMYFPFLSTEGFPGIPIVSNFSFDSYSSIYGDSYGYLYFSNSSGAYILEPGSTTPRQITTWGSGGIQTDPSGNLYVVGAAPAHCVKRFSPDVNMTFTPTSAGWYTAFVHYLDGTVKFTNSINVLLGPSTPVVSSNSPVCSGIALDLFANSSAGALYEWTGPSSYVSAAQNPVIKSPVTANSGTYQVTAVDGGNGCRSNTVNLAVSVLPSPVPSVTISPDAGTNVFCVGLPTSFTATPVNGGTSPGYQWTINGNNAGTGNKLSTTALNNGDIIRCRLTSNAVCATPVNVNSNTITMSVSPPATLGSATTCAGSLLTVSSTANIAAINWYKDGSLQSSGISKTFTAVSAGTYHAVVKSQEGCSSTTNNIVINANNTPTVSIATPDIMICAGTPVTFTASVVNAGTNPVLQWSRNGVASGTGNSYSPPVVQQGDVYNCNLTVAADAGCVTSPTAISNNITMTVNPNPVVTLQSNMPNPVCGNVAETFTAATSAASPQFQWKLNGVNTGSNNQTYAIAAVNNGDVVKCIVTDISAATACSDSTLTTLVVKPMPVMLPTTGNTSVCLQKTTQLNNATLNNGFQWKSLQPGVAAIDNAGNVQAVSPGISTIRFIATNTAGCTDSTDVTITVNGLPAMQPITSASNSFSVCEQSILQLNNTTTRQTDVWKSLQPNLAGIDAAGKLTALQTGTATIRFIATNTAGCTDSVDAPVTVMPLLTPSVAIAASVNPICEGTAVEFTATGVNGGTAPRWQWLLNGTAAGGGNPAFKSSSLKNGDEVSCRFTSNTTCTLHPIVYSNTIRMHVNPLPVLAISSDRTTILKGDMAQLQATATGTIGVIAWTPAFDLNNGAILNPIARPLTTTVYRLTVTSKEDCTSSGTIQVMVVDQFLVPNAFSPNGDGINDRWEIDYLEKFPGASIQVFNRYGQPVYNTTNYQRGNGWDGRINGQPLPMGTYYYIIDLKNGRPKFSGSVTLLK</sequence>
<dbReference type="EMBL" id="JAGHKO010000004">
    <property type="protein sequence ID" value="MBO9202048.1"/>
    <property type="molecule type" value="Genomic_DNA"/>
</dbReference>
<dbReference type="PANTHER" id="PTHR24104:SF25">
    <property type="entry name" value="PROTEIN LIN-41"/>
    <property type="match status" value="1"/>
</dbReference>
<keyword evidence="3" id="KW-0732">Signal</keyword>
<dbReference type="SUPFAM" id="SSF63825">
    <property type="entry name" value="YWTD domain"/>
    <property type="match status" value="1"/>
</dbReference>
<dbReference type="SUPFAM" id="SSF49299">
    <property type="entry name" value="PKD domain"/>
    <property type="match status" value="1"/>
</dbReference>
<dbReference type="InterPro" id="IPR008964">
    <property type="entry name" value="Invasin/intimin_cell_adhesion"/>
</dbReference>
<feature type="signal peptide" evidence="3">
    <location>
        <begin position="1"/>
        <end position="23"/>
    </location>
</feature>
<dbReference type="PANTHER" id="PTHR24104">
    <property type="entry name" value="E3 UBIQUITIN-PROTEIN LIGASE NHLRC1-RELATED"/>
    <property type="match status" value="1"/>
</dbReference>
<evidence type="ECO:0000313" key="5">
    <source>
        <dbReference type="EMBL" id="MBO9202048.1"/>
    </source>
</evidence>
<evidence type="ECO:0000259" key="4">
    <source>
        <dbReference type="PROSITE" id="PS50835"/>
    </source>
</evidence>
<evidence type="ECO:0000256" key="3">
    <source>
        <dbReference type="SAM" id="SignalP"/>
    </source>
</evidence>
<dbReference type="InterPro" id="IPR026341">
    <property type="entry name" value="T9SS_type_B"/>
</dbReference>
<keyword evidence="1" id="KW-0677">Repeat</keyword>
<gene>
    <name evidence="5" type="ORF">J7I42_17320</name>
</gene>
<feature type="chain" id="PRO_5046307059" evidence="3">
    <location>
        <begin position="24"/>
        <end position="1212"/>
    </location>
</feature>